<dbReference type="Gene3D" id="1.20.1280.50">
    <property type="match status" value="1"/>
</dbReference>
<organism evidence="2 3">
    <name type="scientific">Heracleum sosnowskyi</name>
    <dbReference type="NCBI Taxonomy" id="360622"/>
    <lineage>
        <taxon>Eukaryota</taxon>
        <taxon>Viridiplantae</taxon>
        <taxon>Streptophyta</taxon>
        <taxon>Embryophyta</taxon>
        <taxon>Tracheophyta</taxon>
        <taxon>Spermatophyta</taxon>
        <taxon>Magnoliopsida</taxon>
        <taxon>eudicotyledons</taxon>
        <taxon>Gunneridae</taxon>
        <taxon>Pentapetalae</taxon>
        <taxon>asterids</taxon>
        <taxon>campanulids</taxon>
        <taxon>Apiales</taxon>
        <taxon>Apiaceae</taxon>
        <taxon>Apioideae</taxon>
        <taxon>apioid superclade</taxon>
        <taxon>Tordylieae</taxon>
        <taxon>Tordyliinae</taxon>
        <taxon>Heracleum</taxon>
    </lineage>
</organism>
<dbReference type="Pfam" id="PF08268">
    <property type="entry name" value="FBA_3"/>
    <property type="match status" value="1"/>
</dbReference>
<dbReference type="AlphaFoldDB" id="A0AAD8MLI1"/>
<dbReference type="SUPFAM" id="SSF81383">
    <property type="entry name" value="F-box domain"/>
    <property type="match status" value="1"/>
</dbReference>
<reference evidence="2" key="1">
    <citation type="submission" date="2023-02" db="EMBL/GenBank/DDBJ databases">
        <title>Genome of toxic invasive species Heracleum sosnowskyi carries increased number of genes despite the absence of recent whole-genome duplications.</title>
        <authorList>
            <person name="Schelkunov M."/>
            <person name="Shtratnikova V."/>
            <person name="Makarenko M."/>
            <person name="Klepikova A."/>
            <person name="Omelchenko D."/>
            <person name="Novikova G."/>
            <person name="Obukhova E."/>
            <person name="Bogdanov V."/>
            <person name="Penin A."/>
            <person name="Logacheva M."/>
        </authorList>
    </citation>
    <scope>NUCLEOTIDE SEQUENCE</scope>
    <source>
        <strain evidence="2">Hsosn_3</strain>
        <tissue evidence="2">Leaf</tissue>
    </source>
</reference>
<comment type="caution">
    <text evidence="2">The sequence shown here is derived from an EMBL/GenBank/DDBJ whole genome shotgun (WGS) entry which is preliminary data.</text>
</comment>
<name>A0AAD8MLI1_9APIA</name>
<dbReference type="Pfam" id="PF00646">
    <property type="entry name" value="F-box"/>
    <property type="match status" value="1"/>
</dbReference>
<evidence type="ECO:0000313" key="3">
    <source>
        <dbReference type="Proteomes" id="UP001237642"/>
    </source>
</evidence>
<feature type="domain" description="F-box" evidence="1">
    <location>
        <begin position="14"/>
        <end position="54"/>
    </location>
</feature>
<dbReference type="PANTHER" id="PTHR31672">
    <property type="entry name" value="BNACNNG10540D PROTEIN"/>
    <property type="match status" value="1"/>
</dbReference>
<reference evidence="2" key="2">
    <citation type="submission" date="2023-05" db="EMBL/GenBank/DDBJ databases">
        <authorList>
            <person name="Schelkunov M.I."/>
        </authorList>
    </citation>
    <scope>NUCLEOTIDE SEQUENCE</scope>
    <source>
        <strain evidence="2">Hsosn_3</strain>
        <tissue evidence="2">Leaf</tissue>
    </source>
</reference>
<dbReference type="CDD" id="cd22157">
    <property type="entry name" value="F-box_AtFBW1-like"/>
    <property type="match status" value="1"/>
</dbReference>
<evidence type="ECO:0000259" key="1">
    <source>
        <dbReference type="SMART" id="SM00256"/>
    </source>
</evidence>
<dbReference type="PANTHER" id="PTHR31672:SF13">
    <property type="entry name" value="F-BOX PROTEIN CPR30-LIKE"/>
    <property type="match status" value="1"/>
</dbReference>
<gene>
    <name evidence="2" type="ORF">POM88_024505</name>
</gene>
<protein>
    <submittedName>
        <fullName evidence="2">F-box domain-containing protein</fullName>
    </submittedName>
</protein>
<dbReference type="SMART" id="SM00256">
    <property type="entry name" value="FBOX"/>
    <property type="match status" value="1"/>
</dbReference>
<dbReference type="InterPro" id="IPR050796">
    <property type="entry name" value="SCF_F-box_component"/>
</dbReference>
<dbReference type="InterPro" id="IPR036047">
    <property type="entry name" value="F-box-like_dom_sf"/>
</dbReference>
<accession>A0AAD8MLI1</accession>
<dbReference type="NCBIfam" id="TIGR01640">
    <property type="entry name" value="F_box_assoc_1"/>
    <property type="match status" value="1"/>
</dbReference>
<sequence length="364" mass="40934">MSSSKRVRQGCDKLSEDLIYEILLWLPVESLLRFKTVSKLWRCLISSPCFVESHCTRPGSNPETTLIVHNRISDGWFSLLQLGPIPLMSDLPFPYEFDESRLIGSDKGIVCIVCGNSCGSLFVEAYSSKSRTYLWNPATRHYKLIPPSTSRDDDDDDNNVALGFGFDPINNDFKVIRVVNSPSQSEVYSANLNAWRKVGIEPMEIQYPGDFNGCISGVLCWTGLRRILSFDLNKEVFTCVTKLPSESTHARVTDFNDSIMLIIGNGSNGKINLWTLDDVKCLRRGGVVEASWTLMLSIDTDVPAHSIHSYFNSGDILLRSDIGEWLSYNSVEKKAIKVSKSIRWGEIFKYTETLVSIAGFKKLK</sequence>
<dbReference type="InterPro" id="IPR017451">
    <property type="entry name" value="F-box-assoc_interact_dom"/>
</dbReference>
<dbReference type="EMBL" id="JAUIZM010000006">
    <property type="protein sequence ID" value="KAK1377761.1"/>
    <property type="molecule type" value="Genomic_DNA"/>
</dbReference>
<proteinExistence type="predicted"/>
<keyword evidence="3" id="KW-1185">Reference proteome</keyword>
<evidence type="ECO:0000313" key="2">
    <source>
        <dbReference type="EMBL" id="KAK1377761.1"/>
    </source>
</evidence>
<dbReference type="InterPro" id="IPR013187">
    <property type="entry name" value="F-box-assoc_dom_typ3"/>
</dbReference>
<dbReference type="Proteomes" id="UP001237642">
    <property type="component" value="Unassembled WGS sequence"/>
</dbReference>
<dbReference type="InterPro" id="IPR001810">
    <property type="entry name" value="F-box_dom"/>
</dbReference>